<feature type="region of interest" description="Disordered" evidence="1">
    <location>
        <begin position="292"/>
        <end position="318"/>
    </location>
</feature>
<feature type="domain" description="Biotin-protein ligase N-terminal" evidence="2">
    <location>
        <begin position="317"/>
        <end position="428"/>
    </location>
</feature>
<feature type="region of interest" description="Disordered" evidence="1">
    <location>
        <begin position="221"/>
        <end position="251"/>
    </location>
</feature>
<evidence type="ECO:0000256" key="1">
    <source>
        <dbReference type="SAM" id="MobiDB-lite"/>
    </source>
</evidence>
<feature type="region of interest" description="Disordered" evidence="1">
    <location>
        <begin position="446"/>
        <end position="471"/>
    </location>
</feature>
<dbReference type="OrthoDB" id="10250105at2759"/>
<accession>A0A836B2N2</accession>
<dbReference type="Proteomes" id="UP000650467">
    <property type="component" value="Unassembled WGS sequence"/>
</dbReference>
<evidence type="ECO:0000313" key="4">
    <source>
        <dbReference type="Proteomes" id="UP000650467"/>
    </source>
</evidence>
<dbReference type="Pfam" id="PF09825">
    <property type="entry name" value="BPL_N"/>
    <property type="match status" value="2"/>
</dbReference>
<dbReference type="SUPFAM" id="SSF52317">
    <property type="entry name" value="Class I glutamine amidotransferase-like"/>
    <property type="match status" value="1"/>
</dbReference>
<keyword evidence="4" id="KW-1185">Reference proteome</keyword>
<feature type="domain" description="Biotin-protein ligase N-terminal" evidence="2">
    <location>
        <begin position="60"/>
        <end position="202"/>
    </location>
</feature>
<feature type="compositionally biased region" description="Basic and acidic residues" evidence="1">
    <location>
        <begin position="221"/>
        <end position="238"/>
    </location>
</feature>
<dbReference type="PANTHER" id="PTHR12835">
    <property type="entry name" value="BIOTIN PROTEIN LIGASE"/>
    <property type="match status" value="1"/>
</dbReference>
<gene>
    <name evidence="3" type="ORF">HXX76_000528</name>
</gene>
<sequence>MGRLRKYETDLATSGRHGVRAFGDAFAAASASSTSRSIPACHASSTDACWTAPAPGQPVVCVYSGEGAGYRSARTALESAREFLAPGVHVRFLSTAELLEGSWADRCLLLIMPGGADLPYCKHLNGRGNRIIRGYVEAGGAYLGICAGAYYGCARVDFEPGSRLQVQGERELAFFPGRARGAAYSGFDYLSEAGSAAAPVAFRPPSPQLLAAVALDVSPRDARHGMQQQRPEHGEEARGGGGGSQPVQAPGLAPRHLQLRHKPSAPAAAPLDAAAAATAAAAAAASSRSEAAAGSGAGGATTSAAEAGTPPRSERWDYCRDYSNGGPVFELLTPPAAGGHAGAQPQAQPQVEVLAVYPELGNALAAVRCRVGSGVAVLCGTHPELPAAALGEAMEALGLTAHDPRQAAHIARLGAELGRWEEARRSFWLALLLACCSSVPWTGPRAEELGGPAAGGARRAEEEEKEEEEARIGLVVSSVHGSQEVRMVGAAGRGGVRRQAGVVAQA</sequence>
<proteinExistence type="predicted"/>
<dbReference type="CDD" id="cd03144">
    <property type="entry name" value="GATase1_ScBLP_like"/>
    <property type="match status" value="1"/>
</dbReference>
<evidence type="ECO:0000313" key="3">
    <source>
        <dbReference type="EMBL" id="KAG2445925.1"/>
    </source>
</evidence>
<dbReference type="AlphaFoldDB" id="A0A836B2N2"/>
<evidence type="ECO:0000259" key="2">
    <source>
        <dbReference type="Pfam" id="PF09825"/>
    </source>
</evidence>
<protein>
    <recommendedName>
        <fullName evidence="2">Biotin-protein ligase N-terminal domain-containing protein</fullName>
    </recommendedName>
</protein>
<organism evidence="3 4">
    <name type="scientific">Chlamydomonas incerta</name>
    <dbReference type="NCBI Taxonomy" id="51695"/>
    <lineage>
        <taxon>Eukaryota</taxon>
        <taxon>Viridiplantae</taxon>
        <taxon>Chlorophyta</taxon>
        <taxon>core chlorophytes</taxon>
        <taxon>Chlorophyceae</taxon>
        <taxon>CS clade</taxon>
        <taxon>Chlamydomonadales</taxon>
        <taxon>Chlamydomonadaceae</taxon>
        <taxon>Chlamydomonas</taxon>
    </lineage>
</organism>
<dbReference type="PANTHER" id="PTHR12835:SF5">
    <property type="entry name" value="BIOTIN--PROTEIN LIGASE"/>
    <property type="match status" value="1"/>
</dbReference>
<feature type="compositionally biased region" description="Low complexity" evidence="1">
    <location>
        <begin position="292"/>
        <end position="311"/>
    </location>
</feature>
<dbReference type="InterPro" id="IPR019197">
    <property type="entry name" value="Biotin-prot_ligase_N"/>
</dbReference>
<reference evidence="3" key="1">
    <citation type="journal article" date="2020" name="bioRxiv">
        <title>Comparative genomics of Chlamydomonas.</title>
        <authorList>
            <person name="Craig R.J."/>
            <person name="Hasan A.R."/>
            <person name="Ness R.W."/>
            <person name="Keightley P.D."/>
        </authorList>
    </citation>
    <scope>NUCLEOTIDE SEQUENCE</scope>
    <source>
        <strain evidence="3">SAG 7.73</strain>
    </source>
</reference>
<dbReference type="InterPro" id="IPR029062">
    <property type="entry name" value="Class_I_gatase-like"/>
</dbReference>
<dbReference type="EMBL" id="JAEHOC010000001">
    <property type="protein sequence ID" value="KAG2445925.1"/>
    <property type="molecule type" value="Genomic_DNA"/>
</dbReference>
<name>A0A836B2N2_CHLIN</name>
<dbReference type="GO" id="GO:0004077">
    <property type="term" value="F:biotin--[biotin carboxyl-carrier protein] ligase activity"/>
    <property type="evidence" value="ECO:0007669"/>
    <property type="project" value="TreeGrafter"/>
</dbReference>
<dbReference type="GO" id="GO:0005737">
    <property type="term" value="C:cytoplasm"/>
    <property type="evidence" value="ECO:0007669"/>
    <property type="project" value="TreeGrafter"/>
</dbReference>
<dbReference type="Gene3D" id="3.40.50.880">
    <property type="match status" value="1"/>
</dbReference>
<comment type="caution">
    <text evidence="3">The sequence shown here is derived from an EMBL/GenBank/DDBJ whole genome shotgun (WGS) entry which is preliminary data.</text>
</comment>